<accession>A0A9X2S0X9</accession>
<gene>
    <name evidence="2" type="ORF">NSA58_06505</name>
</gene>
<protein>
    <submittedName>
        <fullName evidence="2">Helix-turn-helix transcriptional regulator</fullName>
    </submittedName>
</protein>
<feature type="domain" description="HTH cro/C1-type" evidence="1">
    <location>
        <begin position="7"/>
        <end position="62"/>
    </location>
</feature>
<dbReference type="InterPro" id="IPR001387">
    <property type="entry name" value="Cro/C1-type_HTH"/>
</dbReference>
<dbReference type="GO" id="GO:0003677">
    <property type="term" value="F:DNA binding"/>
    <property type="evidence" value="ECO:0007669"/>
    <property type="project" value="InterPro"/>
</dbReference>
<dbReference type="Pfam" id="PF13443">
    <property type="entry name" value="HTH_26"/>
    <property type="match status" value="1"/>
</dbReference>
<dbReference type="InterPro" id="IPR010982">
    <property type="entry name" value="Lambda_DNA-bd_dom_sf"/>
</dbReference>
<reference evidence="2" key="1">
    <citation type="submission" date="2022-07" db="EMBL/GenBank/DDBJ databases">
        <title>Enhanced cultured diversity of the mouse gut microbiota enables custom-made synthetic communities.</title>
        <authorList>
            <person name="Afrizal A."/>
        </authorList>
    </citation>
    <scope>NUCLEOTIDE SEQUENCE</scope>
    <source>
        <strain evidence="2">DSM 29186</strain>
    </source>
</reference>
<evidence type="ECO:0000259" key="1">
    <source>
        <dbReference type="PROSITE" id="PS50943"/>
    </source>
</evidence>
<proteinExistence type="predicted"/>
<evidence type="ECO:0000313" key="2">
    <source>
        <dbReference type="EMBL" id="MCR1822433.1"/>
    </source>
</evidence>
<sequence length="68" mass="7644">MEISDKINQILKERNISANKLAKEADIPVSNIYKIIQDKNLNPGVYTVKAIADYLGITIDELIENKAK</sequence>
<comment type="caution">
    <text evidence="2">The sequence shown here is derived from an EMBL/GenBank/DDBJ whole genome shotgun (WGS) entry which is preliminary data.</text>
</comment>
<organism evidence="2 3">
    <name type="scientific">Terrisporobacter muris</name>
    <dbReference type="NCBI Taxonomy" id="2963284"/>
    <lineage>
        <taxon>Bacteria</taxon>
        <taxon>Bacillati</taxon>
        <taxon>Bacillota</taxon>
        <taxon>Clostridia</taxon>
        <taxon>Peptostreptococcales</taxon>
        <taxon>Peptostreptococcaceae</taxon>
        <taxon>Terrisporobacter</taxon>
    </lineage>
</organism>
<keyword evidence="3" id="KW-1185">Reference proteome</keyword>
<dbReference type="PROSITE" id="PS50943">
    <property type="entry name" value="HTH_CROC1"/>
    <property type="match status" value="1"/>
</dbReference>
<evidence type="ECO:0000313" key="3">
    <source>
        <dbReference type="Proteomes" id="UP001140817"/>
    </source>
</evidence>
<dbReference type="Gene3D" id="1.10.260.40">
    <property type="entry name" value="lambda repressor-like DNA-binding domains"/>
    <property type="match status" value="1"/>
</dbReference>
<dbReference type="SUPFAM" id="SSF47413">
    <property type="entry name" value="lambda repressor-like DNA-binding domains"/>
    <property type="match status" value="1"/>
</dbReference>
<dbReference type="Proteomes" id="UP001140817">
    <property type="component" value="Unassembled WGS sequence"/>
</dbReference>
<dbReference type="CDD" id="cd00093">
    <property type="entry name" value="HTH_XRE"/>
    <property type="match status" value="1"/>
</dbReference>
<dbReference type="SMART" id="SM00530">
    <property type="entry name" value="HTH_XRE"/>
    <property type="match status" value="1"/>
</dbReference>
<name>A0A9X2S0X9_9FIRM</name>
<dbReference type="EMBL" id="JANKBY010000055">
    <property type="protein sequence ID" value="MCR1822433.1"/>
    <property type="molecule type" value="Genomic_DNA"/>
</dbReference>
<dbReference type="RefSeq" id="WP_257560290.1">
    <property type="nucleotide sequence ID" value="NZ_JANKBY010000055.1"/>
</dbReference>
<dbReference type="AlphaFoldDB" id="A0A9X2S0X9"/>